<organism evidence="1 2">
    <name type="scientific">Trifolium pratense</name>
    <name type="common">Red clover</name>
    <dbReference type="NCBI Taxonomy" id="57577"/>
    <lineage>
        <taxon>Eukaryota</taxon>
        <taxon>Viridiplantae</taxon>
        <taxon>Streptophyta</taxon>
        <taxon>Embryophyta</taxon>
        <taxon>Tracheophyta</taxon>
        <taxon>Spermatophyta</taxon>
        <taxon>Magnoliopsida</taxon>
        <taxon>eudicotyledons</taxon>
        <taxon>Gunneridae</taxon>
        <taxon>Pentapetalae</taxon>
        <taxon>rosids</taxon>
        <taxon>fabids</taxon>
        <taxon>Fabales</taxon>
        <taxon>Fabaceae</taxon>
        <taxon>Papilionoideae</taxon>
        <taxon>50 kb inversion clade</taxon>
        <taxon>NPAAA clade</taxon>
        <taxon>Hologalegina</taxon>
        <taxon>IRL clade</taxon>
        <taxon>Trifolieae</taxon>
        <taxon>Trifolium</taxon>
    </lineage>
</organism>
<sequence length="153" mass="17068">MQISSLLLPPIIFRVRFWYISPSLCTVHKDPSIAAYTPPFLPAPQILAFCTPTTSRTPLPNLIVSIKHTIPKLSPSTSTSLATVNCKPRRNRHRHHLPNLTITSNLAVTSPSPNSKTVSKSITVSSSLLFITLRSRPNRHRLVISVVHLFYIL</sequence>
<reference evidence="1 2" key="1">
    <citation type="journal article" date="2014" name="Am. J. Bot.">
        <title>Genome assembly and annotation for red clover (Trifolium pratense; Fabaceae).</title>
        <authorList>
            <person name="Istvanek J."/>
            <person name="Jaros M."/>
            <person name="Krenek A."/>
            <person name="Repkova J."/>
        </authorList>
    </citation>
    <scope>NUCLEOTIDE SEQUENCE [LARGE SCALE GENOMIC DNA]</scope>
    <source>
        <strain evidence="2">cv. Tatra</strain>
        <tissue evidence="1">Young leaves</tissue>
    </source>
</reference>
<accession>A0A2K3MRN1</accession>
<evidence type="ECO:0000313" key="2">
    <source>
        <dbReference type="Proteomes" id="UP000236291"/>
    </source>
</evidence>
<comment type="caution">
    <text evidence="1">The sequence shown here is derived from an EMBL/GenBank/DDBJ whole genome shotgun (WGS) entry which is preliminary data.</text>
</comment>
<gene>
    <name evidence="1" type="ORF">L195_g016645</name>
</gene>
<protein>
    <submittedName>
        <fullName evidence="1">Uncharacterized protein</fullName>
    </submittedName>
</protein>
<dbReference type="AlphaFoldDB" id="A0A2K3MRN1"/>
<proteinExistence type="predicted"/>
<reference evidence="1 2" key="2">
    <citation type="journal article" date="2017" name="Front. Plant Sci.">
        <title>Gene Classification and Mining of Molecular Markers Useful in Red Clover (Trifolium pratense) Breeding.</title>
        <authorList>
            <person name="Istvanek J."/>
            <person name="Dluhosova J."/>
            <person name="Dluhos P."/>
            <person name="Patkova L."/>
            <person name="Nedelnik J."/>
            <person name="Repkova J."/>
        </authorList>
    </citation>
    <scope>NUCLEOTIDE SEQUENCE [LARGE SCALE GENOMIC DNA]</scope>
    <source>
        <strain evidence="2">cv. Tatra</strain>
        <tissue evidence="1">Young leaves</tissue>
    </source>
</reference>
<evidence type="ECO:0000313" key="1">
    <source>
        <dbReference type="EMBL" id="PNX93491.1"/>
    </source>
</evidence>
<feature type="non-terminal residue" evidence="1">
    <location>
        <position position="153"/>
    </location>
</feature>
<dbReference type="Proteomes" id="UP000236291">
    <property type="component" value="Unassembled WGS sequence"/>
</dbReference>
<dbReference type="EMBL" id="ASHM01011556">
    <property type="protein sequence ID" value="PNX93491.1"/>
    <property type="molecule type" value="Genomic_DNA"/>
</dbReference>
<name>A0A2K3MRN1_TRIPR</name>